<dbReference type="HOGENOM" id="CLU_3345802_0_0_0"/>
<dbReference type="EMBL" id="CP000975">
    <property type="protein sequence ID" value="ACD83448.1"/>
    <property type="molecule type" value="Genomic_DNA"/>
</dbReference>
<dbReference type="KEGG" id="min:Minf_1394"/>
<accession>B3DVU5</accession>
<dbReference type="AlphaFoldDB" id="B3DVU5"/>
<evidence type="ECO:0000313" key="1">
    <source>
        <dbReference type="EMBL" id="ACD83448.1"/>
    </source>
</evidence>
<reference evidence="1 2" key="1">
    <citation type="journal article" date="2008" name="Biol. Direct">
        <title>Complete genome sequence of the extremely acidophilic methanotroph isolate V4, Methylacidiphilum infernorum, a representative of the bacterial phylum Verrucomicrobia.</title>
        <authorList>
            <person name="Hou S."/>
            <person name="Makarova K.S."/>
            <person name="Saw J.H."/>
            <person name="Senin P."/>
            <person name="Ly B.V."/>
            <person name="Zhou Z."/>
            <person name="Ren Y."/>
            <person name="Wang J."/>
            <person name="Galperin M.Y."/>
            <person name="Omelchenko M.V."/>
            <person name="Wolf Y.I."/>
            <person name="Yutin N."/>
            <person name="Koonin E.V."/>
            <person name="Stott M.B."/>
            <person name="Mountain B.W."/>
            <person name="Crowe M.A."/>
            <person name="Smirnova A.V."/>
            <person name="Dunfield P.F."/>
            <person name="Feng L."/>
            <person name="Wang L."/>
            <person name="Alam M."/>
        </authorList>
    </citation>
    <scope>NUCLEOTIDE SEQUENCE [LARGE SCALE GENOMIC DNA]</scope>
    <source>
        <strain evidence="2">Isolate V4</strain>
    </source>
</reference>
<name>B3DVU5_METI4</name>
<dbReference type="Proteomes" id="UP000009149">
    <property type="component" value="Chromosome"/>
</dbReference>
<dbReference type="STRING" id="481448.Minf_1394"/>
<proteinExistence type="predicted"/>
<sequence>MNFLRMIFFQGKYSFRAILSLFAYLFYKKSLLKESSS</sequence>
<organism evidence="1 2">
    <name type="scientific">Methylacidiphilum infernorum (isolate V4)</name>
    <name type="common">Methylokorus infernorum (strain V4)</name>
    <dbReference type="NCBI Taxonomy" id="481448"/>
    <lineage>
        <taxon>Bacteria</taxon>
        <taxon>Pseudomonadati</taxon>
        <taxon>Verrucomicrobiota</taxon>
        <taxon>Methylacidiphilae</taxon>
        <taxon>Methylacidiphilales</taxon>
        <taxon>Methylacidiphilaceae</taxon>
        <taxon>Methylacidiphilum (ex Ratnadevi et al. 2023)</taxon>
    </lineage>
</organism>
<evidence type="ECO:0000313" key="2">
    <source>
        <dbReference type="Proteomes" id="UP000009149"/>
    </source>
</evidence>
<gene>
    <name evidence="1" type="ordered locus">Minf_1394</name>
</gene>
<protein>
    <submittedName>
        <fullName evidence="1">Uncharacterized protein</fullName>
    </submittedName>
</protein>